<sequence length="100" mass="11058">MDRKGTDKPEPDVAVVDHDDVIEGKVGLYREHGPCETIVVAEQERVHATVHARDTGVWTCRALTGLGDDLVVPSAGLACKVANLYRDTRWQPRRGRGDRP</sequence>
<dbReference type="AlphaFoldDB" id="A0A2U8WHR6"/>
<dbReference type="EMBL" id="CP029553">
    <property type="protein sequence ID" value="AWN45589.1"/>
    <property type="molecule type" value="Genomic_DNA"/>
</dbReference>
<organism evidence="1 2">
    <name type="scientific">Methylobacterium terrae</name>
    <dbReference type="NCBI Taxonomy" id="2202827"/>
    <lineage>
        <taxon>Bacteria</taxon>
        <taxon>Pseudomonadati</taxon>
        <taxon>Pseudomonadota</taxon>
        <taxon>Alphaproteobacteria</taxon>
        <taxon>Hyphomicrobiales</taxon>
        <taxon>Methylobacteriaceae</taxon>
        <taxon>Methylobacterium</taxon>
    </lineage>
</organism>
<dbReference type="OrthoDB" id="155284at2"/>
<protein>
    <submittedName>
        <fullName evidence="1">Uncharacterized protein</fullName>
    </submittedName>
</protein>
<dbReference type="Proteomes" id="UP000245444">
    <property type="component" value="Chromosome"/>
</dbReference>
<keyword evidence="2" id="KW-1185">Reference proteome</keyword>
<proteinExistence type="predicted"/>
<reference evidence="1 2" key="1">
    <citation type="submission" date="2018-05" db="EMBL/GenBank/DDBJ databases">
        <title>Complete Genome Sequence of Methylobacterium sp. 17Sr1-28.</title>
        <authorList>
            <person name="Srinivasan S."/>
        </authorList>
    </citation>
    <scope>NUCLEOTIDE SEQUENCE [LARGE SCALE GENOMIC DNA]</scope>
    <source>
        <strain evidence="1 2">17Sr1-28</strain>
    </source>
</reference>
<accession>A0A2U8WHR6</accession>
<evidence type="ECO:0000313" key="1">
    <source>
        <dbReference type="EMBL" id="AWN45589.1"/>
    </source>
</evidence>
<dbReference type="KEGG" id="mtea:DK419_04010"/>
<evidence type="ECO:0000313" key="2">
    <source>
        <dbReference type="Proteomes" id="UP000245444"/>
    </source>
</evidence>
<dbReference type="RefSeq" id="WP_109957952.1">
    <property type="nucleotide sequence ID" value="NZ_CP029553.1"/>
</dbReference>
<name>A0A2U8WHR6_9HYPH</name>
<gene>
    <name evidence="1" type="ORF">DK419_04010</name>
</gene>